<accession>A0ABV8PQ85</accession>
<comment type="caution">
    <text evidence="1">The sequence shown here is derived from an EMBL/GenBank/DDBJ whole genome shotgun (WGS) entry which is preliminary data.</text>
</comment>
<organism evidence="1 2">
    <name type="scientific">Flagellimonas marina</name>
    <dbReference type="NCBI Taxonomy" id="1775168"/>
    <lineage>
        <taxon>Bacteria</taxon>
        <taxon>Pseudomonadati</taxon>
        <taxon>Bacteroidota</taxon>
        <taxon>Flavobacteriia</taxon>
        <taxon>Flavobacteriales</taxon>
        <taxon>Flavobacteriaceae</taxon>
        <taxon>Flagellimonas</taxon>
    </lineage>
</organism>
<sequence>MHKLLVFLIFISCKGKPENTKSGQLIDPSSDFQEKFENVSFQSKELVAVFYQHLMEDSFLSTKEFTSIFGHTYDEADIYLKRQSDKKNDHYEGCDEISDDCTSFIFISMKQRLHEISYGYEMDVIQNAINNGDVQGDSLILAFPNNEIVTFYFKELESVNSFNLIISNIMTQNRSFLSYYEE</sequence>
<dbReference type="Proteomes" id="UP001595841">
    <property type="component" value="Unassembled WGS sequence"/>
</dbReference>
<evidence type="ECO:0008006" key="3">
    <source>
        <dbReference type="Google" id="ProtNLM"/>
    </source>
</evidence>
<reference evidence="2" key="1">
    <citation type="journal article" date="2019" name="Int. J. Syst. Evol. Microbiol.">
        <title>The Global Catalogue of Microorganisms (GCM) 10K type strain sequencing project: providing services to taxonomists for standard genome sequencing and annotation.</title>
        <authorList>
            <consortium name="The Broad Institute Genomics Platform"/>
            <consortium name="The Broad Institute Genome Sequencing Center for Infectious Disease"/>
            <person name="Wu L."/>
            <person name="Ma J."/>
        </authorList>
    </citation>
    <scope>NUCLEOTIDE SEQUENCE [LARGE SCALE GENOMIC DNA]</scope>
    <source>
        <strain evidence="2">CGMCC 1.15774</strain>
    </source>
</reference>
<dbReference type="EMBL" id="JBHSCL010000007">
    <property type="protein sequence ID" value="MFC4221164.1"/>
    <property type="molecule type" value="Genomic_DNA"/>
</dbReference>
<dbReference type="RefSeq" id="WP_379765408.1">
    <property type="nucleotide sequence ID" value="NZ_JBHSCL010000007.1"/>
</dbReference>
<gene>
    <name evidence="1" type="ORF">ACFOWS_13510</name>
</gene>
<proteinExistence type="predicted"/>
<protein>
    <recommendedName>
        <fullName evidence="3">DUF4252 domain-containing protein</fullName>
    </recommendedName>
</protein>
<evidence type="ECO:0000313" key="2">
    <source>
        <dbReference type="Proteomes" id="UP001595841"/>
    </source>
</evidence>
<evidence type="ECO:0000313" key="1">
    <source>
        <dbReference type="EMBL" id="MFC4221164.1"/>
    </source>
</evidence>
<name>A0ABV8PQ85_9FLAO</name>
<keyword evidence="2" id="KW-1185">Reference proteome</keyword>